<evidence type="ECO:0000256" key="2">
    <source>
        <dbReference type="ARBA" id="ARBA00022475"/>
    </source>
</evidence>
<reference evidence="7 8" key="1">
    <citation type="submission" date="2017-04" db="EMBL/GenBank/DDBJ databases">
        <authorList>
            <person name="Afonso C.L."/>
            <person name="Miller P.J."/>
            <person name="Scott M.A."/>
            <person name="Spackman E."/>
            <person name="Goraichik I."/>
            <person name="Dimitrov K.M."/>
            <person name="Suarez D.L."/>
            <person name="Swayne D.E."/>
        </authorList>
    </citation>
    <scope>NUCLEOTIDE SEQUENCE [LARGE SCALE GENOMIC DNA]</scope>
    <source>
        <strain evidence="7 8">USBA 355</strain>
    </source>
</reference>
<sequence>MAVSEQDRPAVAGRPESRRGLFRRILLPLCKFGLALLILAGLYRLDILQLHLPEGTVLHPWPFLLGALLVLATVPLLAERWRLLLSVQGLALPFGTIFGLTGLALFCNLTLPGGSGGDALRCLAVVRRLDERRTRALVSIFMDKWLGLLGLSMIGAGAMLLRWREIAGHPALALAGTVIAAVSGGAFVLTLLAIWLAGHRGRLYRALTAPKRPVWLAVLGQLVDAVGSYRYHAGRLAVGVLISLLGHGLTIVGLLVVSRGFGNLGLDADGYAAAMAIGLLANLIPLTPGGLGFGEIAFAQVAGALSTGGPVVAYATIFLIFRVVTVLGLAPGALVWFLRRERGRPAAEAGAPPS</sequence>
<feature type="transmembrane region" description="Helical" evidence="6">
    <location>
        <begin position="145"/>
        <end position="161"/>
    </location>
</feature>
<dbReference type="Proteomes" id="UP000192917">
    <property type="component" value="Unassembled WGS sequence"/>
</dbReference>
<dbReference type="RefSeq" id="WP_159460106.1">
    <property type="nucleotide sequence ID" value="NZ_FWZX01000002.1"/>
</dbReference>
<keyword evidence="5 6" id="KW-0472">Membrane</keyword>
<evidence type="ECO:0000256" key="5">
    <source>
        <dbReference type="ARBA" id="ARBA00023136"/>
    </source>
</evidence>
<dbReference type="InterPro" id="IPR022791">
    <property type="entry name" value="L-PG_synthase/AglD"/>
</dbReference>
<feature type="transmembrane region" description="Helical" evidence="6">
    <location>
        <begin position="311"/>
        <end position="338"/>
    </location>
</feature>
<feature type="transmembrane region" description="Helical" evidence="6">
    <location>
        <begin position="173"/>
        <end position="197"/>
    </location>
</feature>
<gene>
    <name evidence="7" type="ORF">SAMN05428998_102212</name>
</gene>
<evidence type="ECO:0000256" key="6">
    <source>
        <dbReference type="SAM" id="Phobius"/>
    </source>
</evidence>
<accession>A0A1Y6BDV3</accession>
<keyword evidence="2" id="KW-1003">Cell membrane</keyword>
<evidence type="ECO:0000313" key="7">
    <source>
        <dbReference type="EMBL" id="SME98820.1"/>
    </source>
</evidence>
<organism evidence="7 8">
    <name type="scientific">Tistlia consotensis USBA 355</name>
    <dbReference type="NCBI Taxonomy" id="560819"/>
    <lineage>
        <taxon>Bacteria</taxon>
        <taxon>Pseudomonadati</taxon>
        <taxon>Pseudomonadota</taxon>
        <taxon>Alphaproteobacteria</taxon>
        <taxon>Rhodospirillales</taxon>
        <taxon>Rhodovibrionaceae</taxon>
        <taxon>Tistlia</taxon>
    </lineage>
</organism>
<dbReference type="PANTHER" id="PTHR40277">
    <property type="entry name" value="BLL5419 PROTEIN"/>
    <property type="match status" value="1"/>
</dbReference>
<protein>
    <submittedName>
        <fullName evidence="7">Uncharacterized membrane protein YbhN, UPF0104 family</fullName>
    </submittedName>
</protein>
<dbReference type="STRING" id="560819.SAMN05428998_102212"/>
<feature type="transmembrane region" description="Helical" evidence="6">
    <location>
        <begin position="270"/>
        <end position="291"/>
    </location>
</feature>
<proteinExistence type="predicted"/>
<feature type="transmembrane region" description="Helical" evidence="6">
    <location>
        <begin position="236"/>
        <end position="258"/>
    </location>
</feature>
<name>A0A1Y6BDV3_9PROT</name>
<dbReference type="EMBL" id="FWZX01000002">
    <property type="protein sequence ID" value="SME98820.1"/>
    <property type="molecule type" value="Genomic_DNA"/>
</dbReference>
<feature type="transmembrane region" description="Helical" evidence="6">
    <location>
        <begin position="57"/>
        <end position="78"/>
    </location>
</feature>
<dbReference type="GO" id="GO:0005886">
    <property type="term" value="C:plasma membrane"/>
    <property type="evidence" value="ECO:0007669"/>
    <property type="project" value="UniProtKB-SubCell"/>
</dbReference>
<evidence type="ECO:0000256" key="4">
    <source>
        <dbReference type="ARBA" id="ARBA00022989"/>
    </source>
</evidence>
<feature type="transmembrane region" description="Helical" evidence="6">
    <location>
        <begin position="25"/>
        <end position="45"/>
    </location>
</feature>
<dbReference type="Pfam" id="PF03706">
    <property type="entry name" value="LPG_synthase_TM"/>
    <property type="match status" value="1"/>
</dbReference>
<evidence type="ECO:0000256" key="1">
    <source>
        <dbReference type="ARBA" id="ARBA00004651"/>
    </source>
</evidence>
<comment type="subcellular location">
    <subcellularLocation>
        <location evidence="1">Cell membrane</location>
        <topology evidence="1">Multi-pass membrane protein</topology>
    </subcellularLocation>
</comment>
<dbReference type="AlphaFoldDB" id="A0A1Y6BDV3"/>
<keyword evidence="4 6" id="KW-1133">Transmembrane helix</keyword>
<feature type="transmembrane region" description="Helical" evidence="6">
    <location>
        <begin position="90"/>
        <end position="111"/>
    </location>
</feature>
<keyword evidence="3 6" id="KW-0812">Transmembrane</keyword>
<evidence type="ECO:0000256" key="3">
    <source>
        <dbReference type="ARBA" id="ARBA00022692"/>
    </source>
</evidence>
<evidence type="ECO:0000313" key="8">
    <source>
        <dbReference type="Proteomes" id="UP000192917"/>
    </source>
</evidence>
<dbReference type="PANTHER" id="PTHR40277:SF1">
    <property type="entry name" value="BLL5419 PROTEIN"/>
    <property type="match status" value="1"/>
</dbReference>
<keyword evidence="8" id="KW-1185">Reference proteome</keyword>